<proteinExistence type="predicted"/>
<name>A0ABQ5YUR3_9BURK</name>
<reference evidence="2" key="1">
    <citation type="journal article" date="2019" name="Int. J. Syst. Evol. Microbiol.">
        <title>The Global Catalogue of Microorganisms (GCM) 10K type strain sequencing project: providing services to taxonomists for standard genome sequencing and annotation.</title>
        <authorList>
            <consortium name="The Broad Institute Genomics Platform"/>
            <consortium name="The Broad Institute Genome Sequencing Center for Infectious Disease"/>
            <person name="Wu L."/>
            <person name="Ma J."/>
        </authorList>
    </citation>
    <scope>NUCLEOTIDE SEQUENCE [LARGE SCALE GENOMIC DNA]</scope>
    <source>
        <strain evidence="2">NBRC 105857</strain>
    </source>
</reference>
<sequence>MSIEIAYTNLSRRPQRPPQPGTHINAKMRFMRRITALFGIGSNVLVNGAAGKIIGYNISDFGRWLSISHPLIVQLDTGEILFSPSSEVAQAVSKRPFF</sequence>
<dbReference type="EMBL" id="BSOJ01000012">
    <property type="protein sequence ID" value="GLR26207.1"/>
    <property type="molecule type" value="Genomic_DNA"/>
</dbReference>
<protein>
    <submittedName>
        <fullName evidence="1">Uncharacterized protein</fullName>
    </submittedName>
</protein>
<keyword evidence="2" id="KW-1185">Reference proteome</keyword>
<accession>A0ABQ5YUR3</accession>
<evidence type="ECO:0000313" key="2">
    <source>
        <dbReference type="Proteomes" id="UP001156664"/>
    </source>
</evidence>
<dbReference type="RefSeq" id="WP_284280700.1">
    <property type="nucleotide sequence ID" value="NZ_BSOJ01000012.1"/>
</dbReference>
<organism evidence="1 2">
    <name type="scientific">Limnobacter litoralis</name>
    <dbReference type="NCBI Taxonomy" id="481366"/>
    <lineage>
        <taxon>Bacteria</taxon>
        <taxon>Pseudomonadati</taxon>
        <taxon>Pseudomonadota</taxon>
        <taxon>Betaproteobacteria</taxon>
        <taxon>Burkholderiales</taxon>
        <taxon>Burkholderiaceae</taxon>
        <taxon>Limnobacter</taxon>
    </lineage>
</organism>
<gene>
    <name evidence="1" type="ORF">GCM10007875_12950</name>
</gene>
<evidence type="ECO:0000313" key="1">
    <source>
        <dbReference type="EMBL" id="GLR26207.1"/>
    </source>
</evidence>
<dbReference type="Proteomes" id="UP001156664">
    <property type="component" value="Unassembled WGS sequence"/>
</dbReference>
<comment type="caution">
    <text evidence="1">The sequence shown here is derived from an EMBL/GenBank/DDBJ whole genome shotgun (WGS) entry which is preliminary data.</text>
</comment>